<comment type="subcellular location">
    <subcellularLocation>
        <location evidence="1">Membrane</location>
        <topology evidence="1">Single-pass membrane protein</topology>
    </subcellularLocation>
</comment>
<evidence type="ECO:0000256" key="1">
    <source>
        <dbReference type="ARBA" id="ARBA00004167"/>
    </source>
</evidence>
<dbReference type="InterPro" id="IPR006260">
    <property type="entry name" value="TonB/TolA_C"/>
</dbReference>
<dbReference type="NCBIfam" id="TIGR01352">
    <property type="entry name" value="tonB_Cterm"/>
    <property type="match status" value="1"/>
</dbReference>
<evidence type="ECO:0000259" key="6">
    <source>
        <dbReference type="PROSITE" id="PS52015"/>
    </source>
</evidence>
<feature type="region of interest" description="Disordered" evidence="5">
    <location>
        <begin position="90"/>
        <end position="114"/>
    </location>
</feature>
<dbReference type="OrthoDB" id="7201913at2"/>
<dbReference type="AlphaFoldDB" id="A0A328AVT4"/>
<dbReference type="PROSITE" id="PS52015">
    <property type="entry name" value="TONB_CTD"/>
    <property type="match status" value="1"/>
</dbReference>
<dbReference type="Gene3D" id="3.30.1150.10">
    <property type="match status" value="1"/>
</dbReference>
<dbReference type="GO" id="GO:0055085">
    <property type="term" value="P:transmembrane transport"/>
    <property type="evidence" value="ECO:0007669"/>
    <property type="project" value="InterPro"/>
</dbReference>
<dbReference type="InterPro" id="IPR037682">
    <property type="entry name" value="TonB_C"/>
</dbReference>
<dbReference type="Pfam" id="PF03544">
    <property type="entry name" value="TonB_C"/>
    <property type="match status" value="1"/>
</dbReference>
<evidence type="ECO:0000256" key="5">
    <source>
        <dbReference type="SAM" id="MobiDB-lite"/>
    </source>
</evidence>
<keyword evidence="8" id="KW-1185">Reference proteome</keyword>
<dbReference type="Proteomes" id="UP000249842">
    <property type="component" value="Unassembled WGS sequence"/>
</dbReference>
<accession>A0A328AVT4</accession>
<reference evidence="8" key="1">
    <citation type="submission" date="2018-05" db="EMBL/GenBank/DDBJ databases">
        <authorList>
            <person name="Li X."/>
        </authorList>
    </citation>
    <scope>NUCLEOTIDE SEQUENCE [LARGE SCALE GENOMIC DNA]</scope>
    <source>
        <strain evidence="8">HKS-05</strain>
    </source>
</reference>
<evidence type="ECO:0000256" key="4">
    <source>
        <dbReference type="ARBA" id="ARBA00023136"/>
    </source>
</evidence>
<feature type="domain" description="TonB C-terminal" evidence="6">
    <location>
        <begin position="112"/>
        <end position="205"/>
    </location>
</feature>
<keyword evidence="3" id="KW-1133">Transmembrane helix</keyword>
<evidence type="ECO:0000313" key="8">
    <source>
        <dbReference type="Proteomes" id="UP000249842"/>
    </source>
</evidence>
<organism evidence="7 8">
    <name type="scientific">Phenylobacterium hankyongense</name>
    <dbReference type="NCBI Taxonomy" id="1813876"/>
    <lineage>
        <taxon>Bacteria</taxon>
        <taxon>Pseudomonadati</taxon>
        <taxon>Pseudomonadota</taxon>
        <taxon>Alphaproteobacteria</taxon>
        <taxon>Caulobacterales</taxon>
        <taxon>Caulobacteraceae</taxon>
        <taxon>Phenylobacterium</taxon>
    </lineage>
</organism>
<evidence type="ECO:0000313" key="7">
    <source>
        <dbReference type="EMBL" id="RAK58345.1"/>
    </source>
</evidence>
<keyword evidence="2" id="KW-0812">Transmembrane</keyword>
<keyword evidence="4" id="KW-0472">Membrane</keyword>
<evidence type="ECO:0000256" key="2">
    <source>
        <dbReference type="ARBA" id="ARBA00022692"/>
    </source>
</evidence>
<sequence>MAVGVSVALHLAAGSYVVYMKFNSPPQLPPPAERIIQVPIIDWPAKPPEAPPVAKPVTPLHPPIQRNLPIPEPVPVAPIDRLTPPAIEPVRTLDPPPPPPEAAPSAHSVIQPTWLRKPSAEDMARYYPERAQRRGLVGAATLACSVTAAGQVRDCRVAAETPANEGFGDAALKLARFFRMSPQTLDGRPVDGGVVNIPIRFNLAG</sequence>
<protein>
    <submittedName>
        <fullName evidence="7">Energy transducer TonB</fullName>
    </submittedName>
</protein>
<comment type="caution">
    <text evidence="7">The sequence shown here is derived from an EMBL/GenBank/DDBJ whole genome shotgun (WGS) entry which is preliminary data.</text>
</comment>
<dbReference type="GO" id="GO:0016020">
    <property type="term" value="C:membrane"/>
    <property type="evidence" value="ECO:0007669"/>
    <property type="project" value="UniProtKB-SubCell"/>
</dbReference>
<evidence type="ECO:0000256" key="3">
    <source>
        <dbReference type="ARBA" id="ARBA00022989"/>
    </source>
</evidence>
<dbReference type="SUPFAM" id="SSF74653">
    <property type="entry name" value="TolA/TonB C-terminal domain"/>
    <property type="match status" value="1"/>
</dbReference>
<proteinExistence type="predicted"/>
<name>A0A328AVT4_9CAUL</name>
<gene>
    <name evidence="7" type="ORF">DJ021_00235</name>
</gene>
<dbReference type="EMBL" id="QFYP01000001">
    <property type="protein sequence ID" value="RAK58345.1"/>
    <property type="molecule type" value="Genomic_DNA"/>
</dbReference>